<dbReference type="PANTHER" id="PTHR24305:SF166">
    <property type="entry name" value="CYTOCHROME P450 12A4, MITOCHONDRIAL-RELATED"/>
    <property type="match status" value="1"/>
</dbReference>
<dbReference type="Proteomes" id="UP001500236">
    <property type="component" value="Unassembled WGS sequence"/>
</dbReference>
<evidence type="ECO:0000256" key="1">
    <source>
        <dbReference type="ARBA" id="ARBA00010617"/>
    </source>
</evidence>
<proteinExistence type="inferred from homology"/>
<dbReference type="Gene3D" id="1.10.630.10">
    <property type="entry name" value="Cytochrome P450"/>
    <property type="match status" value="1"/>
</dbReference>
<dbReference type="EMBL" id="BAAAVT010000003">
    <property type="protein sequence ID" value="GAA3054538.1"/>
    <property type="molecule type" value="Genomic_DNA"/>
</dbReference>
<comment type="caution">
    <text evidence="3">The sequence shown here is derived from an EMBL/GenBank/DDBJ whole genome shotgun (WGS) entry which is preliminary data.</text>
</comment>
<comment type="similarity">
    <text evidence="1">Belongs to the cytochrome P450 family.</text>
</comment>
<dbReference type="Pfam" id="PF00067">
    <property type="entry name" value="p450"/>
    <property type="match status" value="1"/>
</dbReference>
<protein>
    <submittedName>
        <fullName evidence="3">Cytochrome P450</fullName>
    </submittedName>
</protein>
<keyword evidence="4" id="KW-1185">Reference proteome</keyword>
<evidence type="ECO:0000256" key="2">
    <source>
        <dbReference type="SAM" id="MobiDB-lite"/>
    </source>
</evidence>
<dbReference type="InterPro" id="IPR036396">
    <property type="entry name" value="Cyt_P450_sf"/>
</dbReference>
<accession>A0ABP6LSB5</accession>
<name>A0ABP6LSB5_9MICC</name>
<feature type="region of interest" description="Disordered" evidence="2">
    <location>
        <begin position="1"/>
        <end position="37"/>
    </location>
</feature>
<dbReference type="InterPro" id="IPR001128">
    <property type="entry name" value="Cyt_P450"/>
</dbReference>
<evidence type="ECO:0000313" key="4">
    <source>
        <dbReference type="Proteomes" id="UP001500236"/>
    </source>
</evidence>
<dbReference type="PANTHER" id="PTHR24305">
    <property type="entry name" value="CYTOCHROME P450"/>
    <property type="match status" value="1"/>
</dbReference>
<gene>
    <name evidence="3" type="ORF">GCM10010529_05700</name>
</gene>
<dbReference type="RefSeq" id="WP_344685082.1">
    <property type="nucleotide sequence ID" value="NZ_BAAAVT010000003.1"/>
</dbReference>
<dbReference type="SUPFAM" id="SSF48264">
    <property type="entry name" value="Cytochrome P450"/>
    <property type="match status" value="1"/>
</dbReference>
<sequence>MTQHPPVPEKRSSEAHTPGPRTIGTPPTPSSVQNPLPRATPAETLQILAEVLTPMAAKGPITRRPGVVAAVERLDLEGRAVRRVQALAEKYGRGPLLVPLPGRPLALVLDPEHVHRILDRTPEPFAAAETLKRHALQHFEPGVSLISHGGDRAVRRRLNEAVLEPEHPVHRMAKSFLPVVHQEADQMLAEADDDGGALDWERFSSAWFRIVRRLVLGDFARDDEELTTLLDELRERGNLAFLRPVDDEAREDFLDRIRDALDRPEPGSLAAVMAQAQDQDADGALDADGGRPEHQVPQWLFAFDPAGMATFRALALLASHPARLRTARLQAEDESGGGVARLELLRATVLEALRLWPTTPLILRETTMEVEFEHGIMPAGVSVLIFAPYFHRDERNLDFAHRFAPEVWEEGLRRDAQGDPQRDADGEAWPLMPFSLGTGICPGRQLVLLVTSSLLARVLESREVDLLSHSLGREKEMPSLLDPYRLRFRLSER</sequence>
<dbReference type="InterPro" id="IPR050121">
    <property type="entry name" value="Cytochrome_P450_monoxygenase"/>
</dbReference>
<evidence type="ECO:0000313" key="3">
    <source>
        <dbReference type="EMBL" id="GAA3054538.1"/>
    </source>
</evidence>
<reference evidence="4" key="1">
    <citation type="journal article" date="2019" name="Int. J. Syst. Evol. Microbiol.">
        <title>The Global Catalogue of Microorganisms (GCM) 10K type strain sequencing project: providing services to taxonomists for standard genome sequencing and annotation.</title>
        <authorList>
            <consortium name="The Broad Institute Genomics Platform"/>
            <consortium name="The Broad Institute Genome Sequencing Center for Infectious Disease"/>
            <person name="Wu L."/>
            <person name="Ma J."/>
        </authorList>
    </citation>
    <scope>NUCLEOTIDE SEQUENCE [LARGE SCALE GENOMIC DNA]</scope>
    <source>
        <strain evidence="4">JCM 14309</strain>
    </source>
</reference>
<organism evidence="3 4">
    <name type="scientific">Nesterenkonia aethiopica</name>
    <dbReference type="NCBI Taxonomy" id="269144"/>
    <lineage>
        <taxon>Bacteria</taxon>
        <taxon>Bacillati</taxon>
        <taxon>Actinomycetota</taxon>
        <taxon>Actinomycetes</taxon>
        <taxon>Micrococcales</taxon>
        <taxon>Micrococcaceae</taxon>
        <taxon>Nesterenkonia</taxon>
    </lineage>
</organism>